<dbReference type="OrthoDB" id="2638860at2759"/>
<keyword evidence="2" id="KW-1133">Transmembrane helix</keyword>
<evidence type="ECO:0000256" key="2">
    <source>
        <dbReference type="SAM" id="Phobius"/>
    </source>
</evidence>
<evidence type="ECO:0000256" key="1">
    <source>
        <dbReference type="SAM" id="MobiDB-lite"/>
    </source>
</evidence>
<dbReference type="AlphaFoldDB" id="A0A165FYI0"/>
<feature type="transmembrane region" description="Helical" evidence="2">
    <location>
        <begin position="83"/>
        <end position="105"/>
    </location>
</feature>
<protein>
    <recommendedName>
        <fullName evidence="5">Fungal pheromone STE3G-protein-coupled receptor</fullName>
    </recommendedName>
</protein>
<keyword evidence="4" id="KW-1185">Reference proteome</keyword>
<dbReference type="EMBL" id="KV426066">
    <property type="protein sequence ID" value="KZV89717.1"/>
    <property type="molecule type" value="Genomic_DNA"/>
</dbReference>
<dbReference type="InParanoid" id="A0A165FYI0"/>
<name>A0A165FYI0_EXIGL</name>
<keyword evidence="2" id="KW-0472">Membrane</keyword>
<reference evidence="3 4" key="1">
    <citation type="journal article" date="2016" name="Mol. Biol. Evol.">
        <title>Comparative Genomics of Early-Diverging Mushroom-Forming Fungi Provides Insights into the Origins of Lignocellulose Decay Capabilities.</title>
        <authorList>
            <person name="Nagy L.G."/>
            <person name="Riley R."/>
            <person name="Tritt A."/>
            <person name="Adam C."/>
            <person name="Daum C."/>
            <person name="Floudas D."/>
            <person name="Sun H."/>
            <person name="Yadav J.S."/>
            <person name="Pangilinan J."/>
            <person name="Larsson K.H."/>
            <person name="Matsuura K."/>
            <person name="Barry K."/>
            <person name="Labutti K."/>
            <person name="Kuo R."/>
            <person name="Ohm R.A."/>
            <person name="Bhattacharya S.S."/>
            <person name="Shirouzu T."/>
            <person name="Yoshinaga Y."/>
            <person name="Martin F.M."/>
            <person name="Grigoriev I.V."/>
            <person name="Hibbett D.S."/>
        </authorList>
    </citation>
    <scope>NUCLEOTIDE SEQUENCE [LARGE SCALE GENOMIC DNA]</scope>
    <source>
        <strain evidence="3 4">HHB12029</strain>
    </source>
</reference>
<accession>A0A165FYI0</accession>
<evidence type="ECO:0008006" key="5">
    <source>
        <dbReference type="Google" id="ProtNLM"/>
    </source>
</evidence>
<feature type="compositionally biased region" description="Polar residues" evidence="1">
    <location>
        <begin position="256"/>
        <end position="270"/>
    </location>
</feature>
<feature type="transmembrane region" description="Helical" evidence="2">
    <location>
        <begin position="21"/>
        <end position="40"/>
    </location>
</feature>
<feature type="transmembrane region" description="Helical" evidence="2">
    <location>
        <begin position="52"/>
        <end position="71"/>
    </location>
</feature>
<organism evidence="3 4">
    <name type="scientific">Exidia glandulosa HHB12029</name>
    <dbReference type="NCBI Taxonomy" id="1314781"/>
    <lineage>
        <taxon>Eukaryota</taxon>
        <taxon>Fungi</taxon>
        <taxon>Dikarya</taxon>
        <taxon>Basidiomycota</taxon>
        <taxon>Agaricomycotina</taxon>
        <taxon>Agaricomycetes</taxon>
        <taxon>Auriculariales</taxon>
        <taxon>Exidiaceae</taxon>
        <taxon>Exidia</taxon>
    </lineage>
</organism>
<evidence type="ECO:0000313" key="3">
    <source>
        <dbReference type="EMBL" id="KZV89717.1"/>
    </source>
</evidence>
<feature type="region of interest" description="Disordered" evidence="1">
    <location>
        <begin position="256"/>
        <end position="276"/>
    </location>
</feature>
<gene>
    <name evidence="3" type="ORF">EXIGLDRAFT_139507</name>
</gene>
<keyword evidence="2" id="KW-0812">Transmembrane</keyword>
<proteinExistence type="predicted"/>
<feature type="transmembrane region" description="Helical" evidence="2">
    <location>
        <begin position="136"/>
        <end position="157"/>
    </location>
</feature>
<dbReference type="Proteomes" id="UP000077266">
    <property type="component" value="Unassembled WGS sequence"/>
</dbReference>
<sequence>MLPTEIRCIWGHKLWTVPAQLYLIVRYLPLIAQSISLYAFFNPTSPAMCTMWFEMAAWSESITVLCAHAILVYRLHALYANRIILYTMVGWTALNASVMIGLDIWTQTRIHTTNQIIPGVALYGCSAANDSPRPDYFFTGWIPVVLAEAYLFALSAWKLRERLRLTSDARISHSLADVLLADSFKYYFAVLAVELFQIFGWTILAWEQFTDPFTAAFWPIAGTRLILNLRDASTQDVHTAATRATTHGFEFAVHTKPQTPQDTESGMTLHSDIDTS</sequence>
<evidence type="ECO:0000313" key="4">
    <source>
        <dbReference type="Proteomes" id="UP000077266"/>
    </source>
</evidence>